<dbReference type="STRING" id="584.AOUC001_05015"/>
<evidence type="ECO:0000313" key="1">
    <source>
        <dbReference type="EMBL" id="ARX34110.1"/>
    </source>
</evidence>
<dbReference type="OrthoDB" id="5616367at2"/>
<dbReference type="Proteomes" id="UP000251485">
    <property type="component" value="Unassembled WGS sequence"/>
</dbReference>
<dbReference type="Gene3D" id="6.10.280.50">
    <property type="match status" value="1"/>
</dbReference>
<reference evidence="6 7" key="2">
    <citation type="submission" date="2018-06" db="EMBL/GenBank/DDBJ databases">
        <authorList>
            <consortium name="Pathogen Informatics"/>
            <person name="Doyle S."/>
        </authorList>
    </citation>
    <scope>NUCLEOTIDE SEQUENCE [LARGE SCALE GENOMIC DNA]</scope>
    <source>
        <strain evidence="3 6">NCTC10975</strain>
        <strain evidence="4 7">NCTC11938</strain>
    </source>
</reference>
<proteinExistence type="predicted"/>
<dbReference type="EMBL" id="UGTS01000006">
    <property type="protein sequence ID" value="SUC39634.1"/>
    <property type="molecule type" value="Genomic_DNA"/>
</dbReference>
<dbReference type="EMBL" id="CP021694">
    <property type="protein sequence ID" value="ARX34110.1"/>
    <property type="molecule type" value="Genomic_DNA"/>
</dbReference>
<organism evidence="2 8">
    <name type="scientific">Proteus mirabilis</name>
    <dbReference type="NCBI Taxonomy" id="584"/>
    <lineage>
        <taxon>Bacteria</taxon>
        <taxon>Pseudomonadati</taxon>
        <taxon>Pseudomonadota</taxon>
        <taxon>Gammaproteobacteria</taxon>
        <taxon>Enterobacterales</taxon>
        <taxon>Morganellaceae</taxon>
        <taxon>Proteus</taxon>
    </lineage>
</organism>
<protein>
    <submittedName>
        <fullName evidence="2">DUF465 domain-containing protein</fullName>
    </submittedName>
    <submittedName>
        <fullName evidence="3">Uncharacterized protein conserved in bacteria</fullName>
    </submittedName>
</protein>
<dbReference type="AlphaFoldDB" id="A0A1Z1STP4"/>
<gene>
    <name evidence="1" type="ORF">AM402_08070</name>
    <name evidence="3" type="ORF">NCTC10975_01471</name>
    <name evidence="4" type="ORF">NCTC11938_03895</name>
    <name evidence="2" type="ORF">PW210_000831</name>
</gene>
<sequence>MFSERQSLVSQLKNTHPRFQALYDKHHRLDQEIAKLEGPNGAGYNDEVAKLKKEKLYLKDEMQKILQQAEK</sequence>
<accession>A0A1Z1STP4</accession>
<dbReference type="Pfam" id="PF04325">
    <property type="entry name" value="DUF465"/>
    <property type="match status" value="1"/>
</dbReference>
<dbReference type="EMBL" id="UAUE01000009">
    <property type="protein sequence ID" value="SPY95489.1"/>
    <property type="molecule type" value="Genomic_DNA"/>
</dbReference>
<dbReference type="Proteomes" id="UP000195540">
    <property type="component" value="Chromosome"/>
</dbReference>
<reference evidence="2" key="3">
    <citation type="submission" date="2023-06" db="EMBL/GenBank/DDBJ databases">
        <authorList>
            <consortium name="Clinical and Environmental Microbiology Branch: Whole genome sequencing antimicrobial resistance pathogens in the healthcare setting"/>
        </authorList>
    </citation>
    <scope>NUCLEOTIDE SEQUENCE</scope>
    <source>
        <strain evidence="2">Microbial</strain>
    </source>
</reference>
<dbReference type="RefSeq" id="WP_004243991.1">
    <property type="nucleotide sequence ID" value="NZ_ABFCQN020000091.1"/>
</dbReference>
<evidence type="ECO:0000313" key="3">
    <source>
        <dbReference type="EMBL" id="SPY95489.1"/>
    </source>
</evidence>
<evidence type="ECO:0000313" key="4">
    <source>
        <dbReference type="EMBL" id="SUC39634.1"/>
    </source>
</evidence>
<name>A0A1Z1STP4_PROMI</name>
<dbReference type="NCBIfam" id="NF008505">
    <property type="entry name" value="PRK11415.1"/>
    <property type="match status" value="1"/>
</dbReference>
<evidence type="ECO:0000313" key="6">
    <source>
        <dbReference type="Proteomes" id="UP000251485"/>
    </source>
</evidence>
<evidence type="ECO:0000313" key="7">
    <source>
        <dbReference type="Proteomes" id="UP000254191"/>
    </source>
</evidence>
<dbReference type="Proteomes" id="UP001171165">
    <property type="component" value="Unassembled WGS sequence"/>
</dbReference>
<dbReference type="EMBL" id="ABKSPD020000002">
    <property type="protein sequence ID" value="EKW9775047.1"/>
    <property type="molecule type" value="Genomic_DNA"/>
</dbReference>
<reference evidence="1 5" key="1">
    <citation type="submission" date="2017-05" db="EMBL/GenBank/DDBJ databases">
        <title>Whole genome sequencing of Proteus mirabilis AR_0155.</title>
        <authorList>
            <person name="Conlan S."/>
            <person name="Thomas P.J."/>
            <person name="Mullikin J."/>
            <person name="Frank K.M."/>
            <person name="Segre J.A."/>
        </authorList>
    </citation>
    <scope>NUCLEOTIDE SEQUENCE [LARGE SCALE GENOMIC DNA]</scope>
    <source>
        <strain evidence="1 5">AR_0155</strain>
    </source>
</reference>
<evidence type="ECO:0000313" key="5">
    <source>
        <dbReference type="Proteomes" id="UP000195540"/>
    </source>
</evidence>
<dbReference type="InterPro" id="IPR038444">
    <property type="entry name" value="DUF465_sf"/>
</dbReference>
<evidence type="ECO:0000313" key="2">
    <source>
        <dbReference type="EMBL" id="EKW9775047.1"/>
    </source>
</evidence>
<dbReference type="Proteomes" id="UP000254191">
    <property type="component" value="Unassembled WGS sequence"/>
</dbReference>
<dbReference type="InterPro" id="IPR007420">
    <property type="entry name" value="DUF465"/>
</dbReference>
<evidence type="ECO:0000313" key="8">
    <source>
        <dbReference type="Proteomes" id="UP001171165"/>
    </source>
</evidence>
<dbReference type="KEGG" id="pvl:AOB99_11800"/>
<dbReference type="OMA" id="GYNEHVA"/>
<dbReference type="GeneID" id="6803679"/>